<reference evidence="3" key="1">
    <citation type="submission" date="2016-03" db="EMBL/GenBank/DDBJ databases">
        <authorList>
            <person name="Guldener U."/>
        </authorList>
    </citation>
    <scope>NUCLEOTIDE SEQUENCE [LARGE SCALE GENOMIC DNA]</scope>
    <source>
        <strain evidence="3">04CH-RAC-A.6.1</strain>
    </source>
</reference>
<dbReference type="EMBL" id="FJUX01000215">
    <property type="protein sequence ID" value="CZT13828.1"/>
    <property type="molecule type" value="Genomic_DNA"/>
</dbReference>
<sequence length="146" mass="16438">MLYNTSPRCASGPGDETAPLPPVQAGELATQTLSGQYISGMTQLPSLQQMALVAPSYNRDHPHSWNCRQDTIIDSGYNRTFIDEQRQRPMLCESAQHPSRQHEQENPVSDDSLPPSKENREMKDMYTNAPASNIFLNSDRYLVQLD</sequence>
<name>A0A1E1LTK7_9HELO</name>
<feature type="region of interest" description="Disordered" evidence="1">
    <location>
        <begin position="1"/>
        <end position="22"/>
    </location>
</feature>
<dbReference type="Proteomes" id="UP000178912">
    <property type="component" value="Unassembled WGS sequence"/>
</dbReference>
<evidence type="ECO:0000256" key="1">
    <source>
        <dbReference type="SAM" id="MobiDB-lite"/>
    </source>
</evidence>
<evidence type="ECO:0000313" key="3">
    <source>
        <dbReference type="Proteomes" id="UP000178912"/>
    </source>
</evidence>
<protein>
    <submittedName>
        <fullName evidence="2">Uncharacterized protein</fullName>
    </submittedName>
</protein>
<evidence type="ECO:0000313" key="2">
    <source>
        <dbReference type="EMBL" id="CZT13828.1"/>
    </source>
</evidence>
<gene>
    <name evidence="2" type="ORF">RAG0_17320</name>
</gene>
<organism evidence="2 3">
    <name type="scientific">Rhynchosporium agropyri</name>
    <dbReference type="NCBI Taxonomy" id="914238"/>
    <lineage>
        <taxon>Eukaryota</taxon>
        <taxon>Fungi</taxon>
        <taxon>Dikarya</taxon>
        <taxon>Ascomycota</taxon>
        <taxon>Pezizomycotina</taxon>
        <taxon>Leotiomycetes</taxon>
        <taxon>Helotiales</taxon>
        <taxon>Ploettnerulaceae</taxon>
        <taxon>Rhynchosporium</taxon>
    </lineage>
</organism>
<feature type="region of interest" description="Disordered" evidence="1">
    <location>
        <begin position="85"/>
        <end position="130"/>
    </location>
</feature>
<dbReference type="AlphaFoldDB" id="A0A1E1LTK7"/>
<dbReference type="OrthoDB" id="5422777at2759"/>
<accession>A0A1E1LTK7</accession>
<keyword evidence="3" id="KW-1185">Reference proteome</keyword>
<proteinExistence type="predicted"/>